<dbReference type="AlphaFoldDB" id="A0A0E9QCU3"/>
<protein>
    <submittedName>
        <fullName evidence="1">Uncharacterized protein</fullName>
    </submittedName>
</protein>
<reference evidence="1" key="2">
    <citation type="journal article" date="2015" name="Fish Shellfish Immunol.">
        <title>Early steps in the European eel (Anguilla anguilla)-Vibrio vulnificus interaction in the gills: Role of the RtxA13 toxin.</title>
        <authorList>
            <person name="Callol A."/>
            <person name="Pajuelo D."/>
            <person name="Ebbesson L."/>
            <person name="Teles M."/>
            <person name="MacKenzie S."/>
            <person name="Amaro C."/>
        </authorList>
    </citation>
    <scope>NUCLEOTIDE SEQUENCE</scope>
</reference>
<evidence type="ECO:0000313" key="1">
    <source>
        <dbReference type="EMBL" id="JAH13918.1"/>
    </source>
</evidence>
<organism evidence="1">
    <name type="scientific">Anguilla anguilla</name>
    <name type="common">European freshwater eel</name>
    <name type="synonym">Muraena anguilla</name>
    <dbReference type="NCBI Taxonomy" id="7936"/>
    <lineage>
        <taxon>Eukaryota</taxon>
        <taxon>Metazoa</taxon>
        <taxon>Chordata</taxon>
        <taxon>Craniata</taxon>
        <taxon>Vertebrata</taxon>
        <taxon>Euteleostomi</taxon>
        <taxon>Actinopterygii</taxon>
        <taxon>Neopterygii</taxon>
        <taxon>Teleostei</taxon>
        <taxon>Anguilliformes</taxon>
        <taxon>Anguillidae</taxon>
        <taxon>Anguilla</taxon>
    </lineage>
</organism>
<accession>A0A0E9QCU3</accession>
<reference evidence="1" key="1">
    <citation type="submission" date="2014-11" db="EMBL/GenBank/DDBJ databases">
        <authorList>
            <person name="Amaro Gonzalez C."/>
        </authorList>
    </citation>
    <scope>NUCLEOTIDE SEQUENCE</scope>
</reference>
<sequence length="43" mass="4883">MDFHDTFVSPLCVCEVLPEHRKQTLTFLGKNMPTATILGKLLH</sequence>
<proteinExistence type="predicted"/>
<dbReference type="EMBL" id="GBXM01094659">
    <property type="protein sequence ID" value="JAH13918.1"/>
    <property type="molecule type" value="Transcribed_RNA"/>
</dbReference>
<name>A0A0E9QCU3_ANGAN</name>